<dbReference type="InterPro" id="IPR011993">
    <property type="entry name" value="PH-like_dom_sf"/>
</dbReference>
<organism evidence="1 2">
    <name type="scientific">Meganyctiphanes norvegica</name>
    <name type="common">Northern krill</name>
    <name type="synonym">Thysanopoda norvegica</name>
    <dbReference type="NCBI Taxonomy" id="48144"/>
    <lineage>
        <taxon>Eukaryota</taxon>
        <taxon>Metazoa</taxon>
        <taxon>Ecdysozoa</taxon>
        <taxon>Arthropoda</taxon>
        <taxon>Crustacea</taxon>
        <taxon>Multicrustacea</taxon>
        <taxon>Malacostraca</taxon>
        <taxon>Eumalacostraca</taxon>
        <taxon>Eucarida</taxon>
        <taxon>Euphausiacea</taxon>
        <taxon>Euphausiidae</taxon>
        <taxon>Meganyctiphanes</taxon>
    </lineage>
</organism>
<proteinExistence type="predicted"/>
<dbReference type="AlphaFoldDB" id="A0AAV2SMC1"/>
<dbReference type="EMBL" id="CAXKWB010101048">
    <property type="protein sequence ID" value="CAL4225010.1"/>
    <property type="molecule type" value="Genomic_DNA"/>
</dbReference>
<accession>A0AAV2SMC1</accession>
<dbReference type="Proteomes" id="UP001497623">
    <property type="component" value="Unassembled WGS sequence"/>
</dbReference>
<keyword evidence="2" id="KW-1185">Reference proteome</keyword>
<gene>
    <name evidence="1" type="ORF">MNOR_LOCUS39354</name>
</gene>
<name>A0AAV2SMC1_MEGNR</name>
<sequence>MTRLSRKNQISFTLHRKIKEFREGIIDNLRIWQRKICRDIFFKGEIEIAKANNVLKFAPLKTNKTGVSGTLFVTNFKISFVTSLPVDKKELELHERSLQSHILGVHDVCLSEVDLVYQIFEGSTKKKRLYVNAPLPARTSGLQLVLKNFRVINYSFKFTPVGEDIRLAQALLHHAFPTTIDKYFLTTSQTQPSSGGIPEFNFGLSIKTLLHIKSVLPNGDIPKSKVTFTNFFHFPNICGVVKGL</sequence>
<evidence type="ECO:0000313" key="2">
    <source>
        <dbReference type="Proteomes" id="UP001497623"/>
    </source>
</evidence>
<evidence type="ECO:0000313" key="1">
    <source>
        <dbReference type="EMBL" id="CAL4225010.1"/>
    </source>
</evidence>
<reference evidence="1 2" key="1">
    <citation type="submission" date="2024-05" db="EMBL/GenBank/DDBJ databases">
        <authorList>
            <person name="Wallberg A."/>
        </authorList>
    </citation>
    <scope>NUCLEOTIDE SEQUENCE [LARGE SCALE GENOMIC DNA]</scope>
</reference>
<dbReference type="Gene3D" id="2.30.29.30">
    <property type="entry name" value="Pleckstrin-homology domain (PH domain)/Phosphotyrosine-binding domain (PTB)"/>
    <property type="match status" value="1"/>
</dbReference>
<protein>
    <submittedName>
        <fullName evidence="1">Uncharacterized protein</fullName>
    </submittedName>
</protein>
<dbReference type="SUPFAM" id="SSF50729">
    <property type="entry name" value="PH domain-like"/>
    <property type="match status" value="1"/>
</dbReference>
<comment type="caution">
    <text evidence="1">The sequence shown here is derived from an EMBL/GenBank/DDBJ whole genome shotgun (WGS) entry which is preliminary data.</text>
</comment>
<feature type="non-terminal residue" evidence="1">
    <location>
        <position position="244"/>
    </location>
</feature>